<sequence>MNHDKLIGRLAPVTDEEIAHMVSPQTKTDLAERIMTTAADTAPAPRRRRRLVLFGLPLAVATAAATVAAVTLTGSSGSPTPTTSLGPQKVQPAALSFSTRGTYLVVKVEDPLADPARYKKEFAAHGMNITLKVVPASPSVVGTVVMSELPASVKIIPAKGKCYSGGGACPVGVRIPVGFHGSGAIVFGRAARPGEQYNSTNSAFAPGEALHCVNIRGLTVDQALPILRRHKVAVGQWHYDEKRPTGPYGVTTPNRGKIAGSWYVTDADPWAPGQVLLWTQPTMPKLSPGATAYQRRLAAGCPR</sequence>
<keyword evidence="1" id="KW-0812">Transmembrane</keyword>
<protein>
    <submittedName>
        <fullName evidence="2">Uncharacterized protein</fullName>
    </submittedName>
</protein>
<dbReference type="RefSeq" id="WP_285569573.1">
    <property type="nucleotide sequence ID" value="NZ_BSTK01000003.1"/>
</dbReference>
<accession>A0A9W6RZ09</accession>
<name>A0A9W6RZ09_9ACTN</name>
<organism evidence="2 3">
    <name type="scientific">Actinoallomurus iriomotensis</name>
    <dbReference type="NCBI Taxonomy" id="478107"/>
    <lineage>
        <taxon>Bacteria</taxon>
        <taxon>Bacillati</taxon>
        <taxon>Actinomycetota</taxon>
        <taxon>Actinomycetes</taxon>
        <taxon>Streptosporangiales</taxon>
        <taxon>Thermomonosporaceae</taxon>
        <taxon>Actinoallomurus</taxon>
    </lineage>
</organism>
<comment type="caution">
    <text evidence="2">The sequence shown here is derived from an EMBL/GenBank/DDBJ whole genome shotgun (WGS) entry which is preliminary data.</text>
</comment>
<feature type="transmembrane region" description="Helical" evidence="1">
    <location>
        <begin position="51"/>
        <end position="72"/>
    </location>
</feature>
<keyword evidence="1" id="KW-1133">Transmembrane helix</keyword>
<evidence type="ECO:0000313" key="3">
    <source>
        <dbReference type="Proteomes" id="UP001165074"/>
    </source>
</evidence>
<reference evidence="2" key="1">
    <citation type="submission" date="2023-03" db="EMBL/GenBank/DDBJ databases">
        <title>Actinoallomurus iriomotensis NBRC 103684.</title>
        <authorList>
            <person name="Ichikawa N."/>
            <person name="Sato H."/>
            <person name="Tonouchi N."/>
        </authorList>
    </citation>
    <scope>NUCLEOTIDE SEQUENCE</scope>
    <source>
        <strain evidence="2">NBRC 103684</strain>
    </source>
</reference>
<dbReference type="AlphaFoldDB" id="A0A9W6RZ09"/>
<gene>
    <name evidence="2" type="ORF">Airi02_022300</name>
</gene>
<dbReference type="Proteomes" id="UP001165074">
    <property type="component" value="Unassembled WGS sequence"/>
</dbReference>
<keyword evidence="1" id="KW-0472">Membrane</keyword>
<dbReference type="EMBL" id="BSTK01000003">
    <property type="protein sequence ID" value="GLY84301.1"/>
    <property type="molecule type" value="Genomic_DNA"/>
</dbReference>
<evidence type="ECO:0000313" key="2">
    <source>
        <dbReference type="EMBL" id="GLY84301.1"/>
    </source>
</evidence>
<proteinExistence type="predicted"/>
<keyword evidence="3" id="KW-1185">Reference proteome</keyword>
<evidence type="ECO:0000256" key="1">
    <source>
        <dbReference type="SAM" id="Phobius"/>
    </source>
</evidence>